<dbReference type="AlphaFoldDB" id="A0A0H5QC27"/>
<accession>A0A0H5QC27</accession>
<evidence type="ECO:0000313" key="3">
    <source>
        <dbReference type="Proteomes" id="UP000182715"/>
    </source>
</evidence>
<feature type="region of interest" description="Disordered" evidence="1">
    <location>
        <begin position="1"/>
        <end position="28"/>
    </location>
</feature>
<sequence>MTKSCKNDGVSGGIRPPRHSRESGNLKTQRCKIYQKQLKPNGLDSRLRGNDGILVTVATACATAKGLQQP</sequence>
<reference evidence="2 3" key="1">
    <citation type="submission" date="2014-11" db="EMBL/GenBank/DDBJ databases">
        <authorList>
            <person name="Diene M.Seydina."/>
        </authorList>
    </citation>
    <scope>NUCLEOTIDE SEQUENCE [LARGE SCALE GENOMIC DNA]</scope>
    <source>
        <strain evidence="2 3">Neisseria meningitidis CHUV</strain>
    </source>
</reference>
<name>A0A0H5QC27_NEIMI</name>
<evidence type="ECO:0000256" key="1">
    <source>
        <dbReference type="SAM" id="MobiDB-lite"/>
    </source>
</evidence>
<organism evidence="2 3">
    <name type="scientific">Neisseria meningitidis serogroup B</name>
    <dbReference type="NCBI Taxonomy" id="491"/>
    <lineage>
        <taxon>Bacteria</taxon>
        <taxon>Pseudomonadati</taxon>
        <taxon>Pseudomonadota</taxon>
        <taxon>Betaproteobacteria</taxon>
        <taxon>Neisseriales</taxon>
        <taxon>Neisseriaceae</taxon>
        <taxon>Neisseria</taxon>
    </lineage>
</organism>
<dbReference type="EMBL" id="CVTF01000043">
    <property type="protein sequence ID" value="CRY99021.1"/>
    <property type="molecule type" value="Genomic_DNA"/>
</dbReference>
<dbReference type="Proteomes" id="UP000182715">
    <property type="component" value="Unassembled WGS sequence"/>
</dbReference>
<proteinExistence type="predicted"/>
<protein>
    <submittedName>
        <fullName evidence="2">Uncharacterized protein</fullName>
    </submittedName>
</protein>
<evidence type="ECO:0000313" key="2">
    <source>
        <dbReference type="EMBL" id="CRY99021.1"/>
    </source>
</evidence>